<dbReference type="RefSeq" id="YP_009148781.1">
    <property type="nucleotide sequence ID" value="NC_027350.1"/>
</dbReference>
<gene>
    <name evidence="1" type="ORF">CPT_Stevie75</name>
</gene>
<dbReference type="GeneID" id="24722963"/>
<protein>
    <submittedName>
        <fullName evidence="1">Uncharacterized protein</fullName>
    </submittedName>
</protein>
<reference evidence="1 2" key="1">
    <citation type="journal article" date="2015" name="Genome Announc.">
        <title>Complete Genome of Citrobacter freundii Siphophage Stevie.</title>
        <authorList>
            <person name="Shaw J.P."/>
            <person name="Aviles Medina C.A."/>
            <person name="Chen Y."/>
            <person name="Luna A.J."/>
            <person name="Hernandez A.C."/>
            <person name="Kuty Everett G.F."/>
        </authorList>
    </citation>
    <scope>NUCLEOTIDE SEQUENCE [LARGE SCALE GENOMIC DNA]</scope>
</reference>
<dbReference type="EMBL" id="KM236241">
    <property type="protein sequence ID" value="AIX12344.1"/>
    <property type="molecule type" value="Genomic_DNA"/>
</dbReference>
<dbReference type="KEGG" id="vg:24722963"/>
<name>A0A0A0YPR7_9CAUD</name>
<evidence type="ECO:0000313" key="1">
    <source>
        <dbReference type="EMBL" id="AIX12344.1"/>
    </source>
</evidence>
<sequence length="60" mass="6771">MNTDNKVETQKTINYLRALADALESGEAALNDVSIESRNHGWTQIEETLTVQYFKVNKDG</sequence>
<keyword evidence="2" id="KW-1185">Reference proteome</keyword>
<proteinExistence type="predicted"/>
<organism evidence="1 2">
    <name type="scientific">Citrobacter phage Stevie</name>
    <dbReference type="NCBI Taxonomy" id="2885922"/>
    <lineage>
        <taxon>Viruses</taxon>
        <taxon>Duplodnaviria</taxon>
        <taxon>Heunggongvirae</taxon>
        <taxon>Uroviricota</taxon>
        <taxon>Caudoviricetes</taxon>
        <taxon>Drexlerviridae</taxon>
        <taxon>Tempevirinae</taxon>
        <taxon>Tlsvirus</taxon>
        <taxon>Tlsvirus stevie</taxon>
    </lineage>
</organism>
<dbReference type="Proteomes" id="UP000030325">
    <property type="component" value="Segment"/>
</dbReference>
<accession>A0A0A0YPR7</accession>
<evidence type="ECO:0000313" key="2">
    <source>
        <dbReference type="Proteomes" id="UP000030325"/>
    </source>
</evidence>